<feature type="region of interest" description="Disordered" evidence="3">
    <location>
        <begin position="351"/>
        <end position="376"/>
    </location>
</feature>
<keyword evidence="7" id="KW-1185">Reference proteome</keyword>
<evidence type="ECO:0000256" key="2">
    <source>
        <dbReference type="ARBA" id="ARBA00022806"/>
    </source>
</evidence>
<dbReference type="InterPro" id="IPR025313">
    <property type="entry name" value="SPB4-like_CTE"/>
</dbReference>
<gene>
    <name evidence="6" type="ORF">TCE0_023r07073</name>
</gene>
<keyword evidence="4" id="KW-0812">Transmembrane</keyword>
<evidence type="ECO:0000256" key="3">
    <source>
        <dbReference type="SAM" id="MobiDB-lite"/>
    </source>
</evidence>
<dbReference type="AlphaFoldDB" id="A0A0B8MXQ6"/>
<keyword evidence="4" id="KW-0472">Membrane</keyword>
<name>A0A0B8MXQ6_TALPI</name>
<protein>
    <recommendedName>
        <fullName evidence="5">ATP-dependent rRNA helicase SPB4-like C-terminal extension domain-containing protein</fullName>
    </recommendedName>
</protein>
<proteinExistence type="predicted"/>
<dbReference type="PANTHER" id="PTHR37490">
    <property type="entry name" value="EXPRESSED PROTEIN"/>
    <property type="match status" value="1"/>
</dbReference>
<keyword evidence="2" id="KW-0547">Nucleotide-binding</keyword>
<dbReference type="EMBL" id="DF933819">
    <property type="protein sequence ID" value="GAM37280.1"/>
    <property type="molecule type" value="Genomic_DNA"/>
</dbReference>
<evidence type="ECO:0000313" key="7">
    <source>
        <dbReference type="Proteomes" id="UP000053095"/>
    </source>
</evidence>
<organism evidence="6 7">
    <name type="scientific">Talaromyces pinophilus</name>
    <name type="common">Penicillium pinophilum</name>
    <dbReference type="NCBI Taxonomy" id="128442"/>
    <lineage>
        <taxon>Eukaryota</taxon>
        <taxon>Fungi</taxon>
        <taxon>Dikarya</taxon>
        <taxon>Ascomycota</taxon>
        <taxon>Pezizomycotina</taxon>
        <taxon>Eurotiomycetes</taxon>
        <taxon>Eurotiomycetidae</taxon>
        <taxon>Eurotiales</taxon>
        <taxon>Trichocomaceae</taxon>
        <taxon>Talaromyces</taxon>
        <taxon>Talaromyces sect. Talaromyces</taxon>
    </lineage>
</organism>
<reference evidence="7" key="1">
    <citation type="journal article" date="2015" name="Genome Announc.">
        <title>Draft genome sequence of Talaromyces cellulolyticus strain Y-94, a source of lignocellulosic biomass-degrading enzymes.</title>
        <authorList>
            <person name="Fujii T."/>
            <person name="Koike H."/>
            <person name="Sawayama S."/>
            <person name="Yano S."/>
            <person name="Inoue H."/>
        </authorList>
    </citation>
    <scope>NUCLEOTIDE SEQUENCE [LARGE SCALE GENOMIC DNA]</scope>
    <source>
        <strain evidence="7">Y-94</strain>
    </source>
</reference>
<feature type="transmembrane region" description="Helical" evidence="4">
    <location>
        <begin position="12"/>
        <end position="33"/>
    </location>
</feature>
<dbReference type="GO" id="GO:0004386">
    <property type="term" value="F:helicase activity"/>
    <property type="evidence" value="ECO:0007669"/>
    <property type="project" value="UniProtKB-KW"/>
</dbReference>
<evidence type="ECO:0000256" key="4">
    <source>
        <dbReference type="SAM" id="Phobius"/>
    </source>
</evidence>
<dbReference type="InterPro" id="IPR021838">
    <property type="entry name" value="DUF3431"/>
</dbReference>
<evidence type="ECO:0000256" key="1">
    <source>
        <dbReference type="ARBA" id="ARBA00022801"/>
    </source>
</evidence>
<keyword evidence="4" id="KW-1133">Transmembrane helix</keyword>
<keyword evidence="2" id="KW-0067">ATP-binding</keyword>
<dbReference type="SMART" id="SM01178">
    <property type="entry name" value="DUF4217"/>
    <property type="match status" value="1"/>
</dbReference>
<keyword evidence="2" id="KW-0347">Helicase</keyword>
<dbReference type="Pfam" id="PF11913">
    <property type="entry name" value="DUF3431"/>
    <property type="match status" value="1"/>
</dbReference>
<evidence type="ECO:0000313" key="6">
    <source>
        <dbReference type="EMBL" id="GAM37280.1"/>
    </source>
</evidence>
<dbReference type="GO" id="GO:0016787">
    <property type="term" value="F:hydrolase activity"/>
    <property type="evidence" value="ECO:0007669"/>
    <property type="project" value="UniProtKB-KW"/>
</dbReference>
<dbReference type="PANTHER" id="PTHR37490:SF3">
    <property type="entry name" value="DUF3431 DOMAIN CONTAINING PROTEIN"/>
    <property type="match status" value="1"/>
</dbReference>
<dbReference type="Proteomes" id="UP000053095">
    <property type="component" value="Unassembled WGS sequence"/>
</dbReference>
<keyword evidence="1" id="KW-0378">Hydrolase</keyword>
<evidence type="ECO:0000259" key="5">
    <source>
        <dbReference type="SMART" id="SM01178"/>
    </source>
</evidence>
<feature type="domain" description="ATP-dependent rRNA helicase SPB4-like C-terminal extension" evidence="5">
    <location>
        <begin position="279"/>
        <end position="342"/>
    </location>
</feature>
<sequence length="376" mass="43628">MWSLDQQALKTTKLVIITVASTFISLLFVLFYLHHASRSDALGLLTFDFTFHNSPALEEPVSDNNNNNETHEELPAVDNYEYDVELVVASLKQQNTSWYSTYFPGWKSNTYIVDEAAAPLTVPQNKGNEAMVYLTYIIDRYDSLPNNTLFLHAERFQWHNDNPDYDGYPLLRDFQFAYLQEEGYVNLRCVWTIGCPVAIHPFEDELVSEQHQDQTTSEIYKQAFEELLPNRPVPCEVGVSCCAQFAVTKDVIRQRPKEDYIRFRDWLLNTPFQDGLSGRFFEYSWHIISQNYYLNKSAKEGYRSYINAYASHSLRSVFDVNKLDLVKIAKSFGFSTPPRVDITLGASMSRDKKVQGRRTYGSQPKQANRFKRKRDE</sequence>
<accession>A0A0B8MXQ6</accession>